<dbReference type="AlphaFoldDB" id="A0A5J5KVQ2"/>
<keyword evidence="14" id="KW-1185">Reference proteome</keyword>
<evidence type="ECO:0000256" key="9">
    <source>
        <dbReference type="ARBA" id="ARBA00034808"/>
    </source>
</evidence>
<dbReference type="SUPFAM" id="SSF52540">
    <property type="entry name" value="P-loop containing nucleoside triphosphate hydrolases"/>
    <property type="match status" value="1"/>
</dbReference>
<evidence type="ECO:0000313" key="14">
    <source>
        <dbReference type="Proteomes" id="UP000325957"/>
    </source>
</evidence>
<evidence type="ECO:0000256" key="7">
    <source>
        <dbReference type="ARBA" id="ARBA00023235"/>
    </source>
</evidence>
<comment type="catalytic activity">
    <reaction evidence="8">
        <text>Couples ATP hydrolysis with the unwinding of duplex DNA by translocating in the 3'-5' direction.</text>
        <dbReference type="EC" id="5.6.2.4"/>
    </reaction>
</comment>
<keyword evidence="4 11" id="KW-0347">Helicase</keyword>
<evidence type="ECO:0000313" key="13">
    <source>
        <dbReference type="EMBL" id="KAA9392935.1"/>
    </source>
</evidence>
<dbReference type="OrthoDB" id="9810135at2"/>
<dbReference type="EC" id="5.6.2.4" evidence="9"/>
<dbReference type="InterPro" id="IPR014017">
    <property type="entry name" value="DNA_helicase_UvrD-like_C"/>
</dbReference>
<dbReference type="InterPro" id="IPR014016">
    <property type="entry name" value="UvrD-like_ATP-bd"/>
</dbReference>
<dbReference type="Pfam" id="PF13361">
    <property type="entry name" value="UvrD_C"/>
    <property type="match status" value="1"/>
</dbReference>
<proteinExistence type="inferred from homology"/>
<evidence type="ECO:0000256" key="4">
    <source>
        <dbReference type="ARBA" id="ARBA00022806"/>
    </source>
</evidence>
<sequence>MVTPTSAQLRIRDHRQLNLLAIAPAGCGKTEALALRIQGLLERGVIVPPRKILVTTFSNRARDNIRERIQTYIPPAQLRDRVSISNFHGLSTRIIRAHATVIGIDPEAVLPENDWIGEQCRRRGLHYKAIGVVQELFRQIKQEPVDDLEVERRLADAGNNHALEIERLRKNENRLTYDDLPRLAELILQNDGVADLYRNHFAAVVVDEFQDLTPQQLRIVNRIGDQRTTYAGDLAQGIYGFAGARPIEINRAVRAECDEVIEFSDSHRSSPAVLRMVNSLAPRTGGQQLNSAAPESWPGGGLAGIATFATVAEEAEWATKLSRAVLTRAPMHRIGIISRIASRRRFADEAIIASGLPYHRWDDGVLDTDTARVMKAMLSQIDIRELAKAADPLEFLRVAANLESIQDPSGREALVDALIWCHDLLADGHSPAAVKSRIRVGDNTTLITVPGVHLLTGHVGKGQQFDWVIVIGAEEGCIPDFRATTKDALAEEARVLSVMISRARHGAVVMRAQSVPAASSGVAYSKQESQFLASLRTSNPHDLGGIIEWFKTTDWGVIGLFRVECGVR</sequence>
<feature type="domain" description="UvrD-like helicase ATP-binding" evidence="12">
    <location>
        <begin position="2"/>
        <end position="270"/>
    </location>
</feature>
<evidence type="ECO:0000256" key="11">
    <source>
        <dbReference type="PROSITE-ProRule" id="PRU00560"/>
    </source>
</evidence>
<feature type="non-terminal residue" evidence="13">
    <location>
        <position position="568"/>
    </location>
</feature>
<evidence type="ECO:0000256" key="6">
    <source>
        <dbReference type="ARBA" id="ARBA00023125"/>
    </source>
</evidence>
<organism evidence="13 14">
    <name type="scientific">Kocuria coralli</name>
    <dbReference type="NCBI Taxonomy" id="1461025"/>
    <lineage>
        <taxon>Bacteria</taxon>
        <taxon>Bacillati</taxon>
        <taxon>Actinomycetota</taxon>
        <taxon>Actinomycetes</taxon>
        <taxon>Micrococcales</taxon>
        <taxon>Micrococcaceae</taxon>
        <taxon>Kocuria</taxon>
    </lineage>
</organism>
<dbReference type="Gene3D" id="1.10.10.160">
    <property type="match status" value="1"/>
</dbReference>
<accession>A0A5J5KVQ2</accession>
<dbReference type="PROSITE" id="PS51198">
    <property type="entry name" value="UVRD_HELICASE_ATP_BIND"/>
    <property type="match status" value="1"/>
</dbReference>
<dbReference type="Proteomes" id="UP000325957">
    <property type="component" value="Unassembled WGS sequence"/>
</dbReference>
<evidence type="ECO:0000256" key="3">
    <source>
        <dbReference type="ARBA" id="ARBA00022801"/>
    </source>
</evidence>
<dbReference type="Gene3D" id="3.40.50.300">
    <property type="entry name" value="P-loop containing nucleotide triphosphate hydrolases"/>
    <property type="match status" value="2"/>
</dbReference>
<dbReference type="GO" id="GO:0043138">
    <property type="term" value="F:3'-5' DNA helicase activity"/>
    <property type="evidence" value="ECO:0007669"/>
    <property type="project" value="UniProtKB-EC"/>
</dbReference>
<dbReference type="GO" id="GO:0003677">
    <property type="term" value="F:DNA binding"/>
    <property type="evidence" value="ECO:0007669"/>
    <property type="project" value="UniProtKB-KW"/>
</dbReference>
<evidence type="ECO:0000256" key="8">
    <source>
        <dbReference type="ARBA" id="ARBA00034617"/>
    </source>
</evidence>
<dbReference type="GO" id="GO:0016787">
    <property type="term" value="F:hydrolase activity"/>
    <property type="evidence" value="ECO:0007669"/>
    <property type="project" value="UniProtKB-UniRule"/>
</dbReference>
<comment type="caution">
    <text evidence="13">The sequence shown here is derived from an EMBL/GenBank/DDBJ whole genome shotgun (WGS) entry which is preliminary data.</text>
</comment>
<evidence type="ECO:0000259" key="12">
    <source>
        <dbReference type="PROSITE" id="PS51198"/>
    </source>
</evidence>
<keyword evidence="2 11" id="KW-0547">Nucleotide-binding</keyword>
<dbReference type="InterPro" id="IPR013986">
    <property type="entry name" value="DExx_box_DNA_helicase_dom_sf"/>
</dbReference>
<dbReference type="PANTHER" id="PTHR11070">
    <property type="entry name" value="UVRD / RECB / PCRA DNA HELICASE FAMILY MEMBER"/>
    <property type="match status" value="1"/>
</dbReference>
<reference evidence="13 14" key="1">
    <citation type="submission" date="2019-05" db="EMBL/GenBank/DDBJ databases">
        <title>Kocuria coralli sp. nov., a novel actinobacterium isolated from coral reef seawater.</title>
        <authorList>
            <person name="Li J."/>
        </authorList>
    </citation>
    <scope>NUCLEOTIDE SEQUENCE [LARGE SCALE GENOMIC DNA]</scope>
    <source>
        <strain evidence="13 14">SCSIO 13007</strain>
    </source>
</reference>
<evidence type="ECO:0000256" key="2">
    <source>
        <dbReference type="ARBA" id="ARBA00022741"/>
    </source>
</evidence>
<comment type="catalytic activity">
    <reaction evidence="10">
        <text>ATP + H2O = ADP + phosphate + H(+)</text>
        <dbReference type="Rhea" id="RHEA:13065"/>
        <dbReference type="ChEBI" id="CHEBI:15377"/>
        <dbReference type="ChEBI" id="CHEBI:15378"/>
        <dbReference type="ChEBI" id="CHEBI:30616"/>
        <dbReference type="ChEBI" id="CHEBI:43474"/>
        <dbReference type="ChEBI" id="CHEBI:456216"/>
        <dbReference type="EC" id="5.6.2.4"/>
    </reaction>
</comment>
<keyword evidence="7" id="KW-0413">Isomerase</keyword>
<gene>
    <name evidence="13" type="ORF">FCK90_14730</name>
</gene>
<dbReference type="Gene3D" id="1.10.486.10">
    <property type="entry name" value="PCRA, domain 4"/>
    <property type="match status" value="1"/>
</dbReference>
<keyword evidence="6" id="KW-0238">DNA-binding</keyword>
<dbReference type="Pfam" id="PF00580">
    <property type="entry name" value="UvrD-helicase"/>
    <property type="match status" value="1"/>
</dbReference>
<dbReference type="InterPro" id="IPR027417">
    <property type="entry name" value="P-loop_NTPase"/>
</dbReference>
<evidence type="ECO:0000256" key="1">
    <source>
        <dbReference type="ARBA" id="ARBA00009922"/>
    </source>
</evidence>
<name>A0A5J5KVQ2_9MICC</name>
<dbReference type="InterPro" id="IPR000212">
    <property type="entry name" value="DNA_helicase_UvrD/REP"/>
</dbReference>
<keyword evidence="5 11" id="KW-0067">ATP-binding</keyword>
<dbReference type="CDD" id="cd17932">
    <property type="entry name" value="DEXQc_UvrD"/>
    <property type="match status" value="1"/>
</dbReference>
<dbReference type="GO" id="GO:0000725">
    <property type="term" value="P:recombinational repair"/>
    <property type="evidence" value="ECO:0007669"/>
    <property type="project" value="TreeGrafter"/>
</dbReference>
<comment type="similarity">
    <text evidence="1">Belongs to the helicase family. UvrD subfamily.</text>
</comment>
<protein>
    <recommendedName>
        <fullName evidence="9">DNA 3'-5' helicase</fullName>
        <ecNumber evidence="9">5.6.2.4</ecNumber>
    </recommendedName>
</protein>
<feature type="binding site" evidence="11">
    <location>
        <begin position="23"/>
        <end position="30"/>
    </location>
    <ligand>
        <name>ATP</name>
        <dbReference type="ChEBI" id="CHEBI:30616"/>
    </ligand>
</feature>
<dbReference type="PANTHER" id="PTHR11070:SF2">
    <property type="entry name" value="ATP-DEPENDENT DNA HELICASE SRS2"/>
    <property type="match status" value="1"/>
</dbReference>
<evidence type="ECO:0000256" key="5">
    <source>
        <dbReference type="ARBA" id="ARBA00022840"/>
    </source>
</evidence>
<dbReference type="RefSeq" id="WP_158035061.1">
    <property type="nucleotide sequence ID" value="NZ_ML708637.1"/>
</dbReference>
<dbReference type="EMBL" id="SZWF01000038">
    <property type="protein sequence ID" value="KAA9392935.1"/>
    <property type="molecule type" value="Genomic_DNA"/>
</dbReference>
<dbReference type="GO" id="GO:0005524">
    <property type="term" value="F:ATP binding"/>
    <property type="evidence" value="ECO:0007669"/>
    <property type="project" value="UniProtKB-UniRule"/>
</dbReference>
<keyword evidence="3 11" id="KW-0378">Hydrolase</keyword>
<evidence type="ECO:0000256" key="10">
    <source>
        <dbReference type="ARBA" id="ARBA00048988"/>
    </source>
</evidence>